<evidence type="ECO:0000256" key="1">
    <source>
        <dbReference type="ARBA" id="ARBA00022781"/>
    </source>
</evidence>
<keyword evidence="2" id="KW-0406">Ion transport</keyword>
<dbReference type="Proteomes" id="UP000257143">
    <property type="component" value="Unassembled WGS sequence"/>
</dbReference>
<reference evidence="5" key="1">
    <citation type="submission" date="2017-11" db="EMBL/GenBank/DDBJ databases">
        <authorList>
            <person name="Zhu W."/>
        </authorList>
    </citation>
    <scope>NUCLEOTIDE SEQUENCE [LARGE SCALE GENOMIC DNA]</scope>
    <source>
        <strain evidence="5">CAU 1183</strain>
    </source>
</reference>
<keyword evidence="3" id="KW-1133">Transmembrane helix</keyword>
<dbReference type="Gene3D" id="1.20.20.10">
    <property type="entry name" value="F1F0 ATP synthase subunit C"/>
    <property type="match status" value="1"/>
</dbReference>
<keyword evidence="5" id="KW-1185">Reference proteome</keyword>
<gene>
    <name evidence="4" type="ORF">CWR48_00540</name>
</gene>
<evidence type="ECO:0000313" key="4">
    <source>
        <dbReference type="EMBL" id="RDW22228.1"/>
    </source>
</evidence>
<dbReference type="AlphaFoldDB" id="A0A3D8Q348"/>
<feature type="transmembrane region" description="Helical" evidence="3">
    <location>
        <begin position="42"/>
        <end position="61"/>
    </location>
</feature>
<comment type="caution">
    <text evidence="4">The sequence shown here is derived from an EMBL/GenBank/DDBJ whole genome shotgun (WGS) entry which is preliminary data.</text>
</comment>
<feature type="transmembrane region" description="Helical" evidence="3">
    <location>
        <begin position="105"/>
        <end position="132"/>
    </location>
</feature>
<dbReference type="InterPro" id="IPR035921">
    <property type="entry name" value="F/V-ATP_Csub_sf"/>
</dbReference>
<keyword evidence="1" id="KW-0375">Hydrogen ion transport</keyword>
<protein>
    <submittedName>
        <fullName evidence="4">Uncharacterized protein</fullName>
    </submittedName>
</protein>
<dbReference type="GO" id="GO:1902600">
    <property type="term" value="P:proton transmembrane transport"/>
    <property type="evidence" value="ECO:0007669"/>
    <property type="project" value="UniProtKB-KW"/>
</dbReference>
<name>A0A3D8Q348_9BACI</name>
<dbReference type="InterPro" id="IPR038662">
    <property type="entry name" value="ATP_synth_F0_csu_sf"/>
</dbReference>
<dbReference type="SUPFAM" id="SSF81333">
    <property type="entry name" value="F1F0 ATP synthase subunit C"/>
    <property type="match status" value="1"/>
</dbReference>
<proteinExistence type="predicted"/>
<keyword evidence="3" id="KW-0812">Transmembrane</keyword>
<dbReference type="EMBL" id="PIOC01000001">
    <property type="protein sequence ID" value="RDW22228.1"/>
    <property type="molecule type" value="Genomic_DNA"/>
</dbReference>
<evidence type="ECO:0000256" key="2">
    <source>
        <dbReference type="ARBA" id="ARBA00023065"/>
    </source>
</evidence>
<organism evidence="4 5">
    <name type="scientific">Oceanobacillus arenosus</name>
    <dbReference type="NCBI Taxonomy" id="1229153"/>
    <lineage>
        <taxon>Bacteria</taxon>
        <taxon>Bacillati</taxon>
        <taxon>Bacillota</taxon>
        <taxon>Bacilli</taxon>
        <taxon>Bacillales</taxon>
        <taxon>Bacillaceae</taxon>
        <taxon>Oceanobacillus</taxon>
    </lineage>
</organism>
<feature type="transmembrane region" description="Helical" evidence="3">
    <location>
        <begin position="73"/>
        <end position="93"/>
    </location>
</feature>
<sequence length="134" mass="14485">MDIYFFVMAAILVAGSISVIIKINTRRIKEQPDQASKAQTNFFFGVAISEAIPLILLILGIMNAEAGSSVNQLYVPAIIIIYTIICASLFLFLQSKVDVVEANIASVTNFTAIGMAMVNAIPIIALVFLFTLTP</sequence>
<evidence type="ECO:0000256" key="3">
    <source>
        <dbReference type="SAM" id="Phobius"/>
    </source>
</evidence>
<evidence type="ECO:0000313" key="5">
    <source>
        <dbReference type="Proteomes" id="UP000257143"/>
    </source>
</evidence>
<accession>A0A3D8Q348</accession>
<dbReference type="OrthoDB" id="2875882at2"/>
<feature type="transmembrane region" description="Helical" evidence="3">
    <location>
        <begin position="6"/>
        <end position="21"/>
    </location>
</feature>
<keyword evidence="2" id="KW-0813">Transport</keyword>
<dbReference type="RefSeq" id="WP_115771088.1">
    <property type="nucleotide sequence ID" value="NZ_PIOC01000001.1"/>
</dbReference>
<keyword evidence="3" id="KW-0472">Membrane</keyword>